<evidence type="ECO:0000256" key="1">
    <source>
        <dbReference type="ARBA" id="ARBA00022679"/>
    </source>
</evidence>
<evidence type="ECO:0000256" key="4">
    <source>
        <dbReference type="PIRNR" id="PIRNR000446"/>
    </source>
</evidence>
<dbReference type="NCBIfam" id="TIGR00128">
    <property type="entry name" value="fabD"/>
    <property type="match status" value="1"/>
</dbReference>
<dbReference type="SUPFAM" id="SSF55048">
    <property type="entry name" value="Probable ACP-binding domain of malonyl-CoA ACP transacylase"/>
    <property type="match status" value="1"/>
</dbReference>
<comment type="similarity">
    <text evidence="4">Belongs to the fabD family.</text>
</comment>
<dbReference type="InterPro" id="IPR024925">
    <property type="entry name" value="Malonyl_CoA-ACP_transAc"/>
</dbReference>
<dbReference type="GO" id="GO:0006633">
    <property type="term" value="P:fatty acid biosynthetic process"/>
    <property type="evidence" value="ECO:0007669"/>
    <property type="project" value="TreeGrafter"/>
</dbReference>
<sequence length="306" mass="33175">MSKIAFVFPGQGAQYTGMAKDFYEKYAVSRKVFENASKASGLDVEALCFEENDRLNITEYTQIAMLTAEIAILRAVEEAGIRSQVNAGLSLGEYGALVASGVMKEEDAFTVVRKRGIFMQEAYPTGGAMSAVLGTDAELIEKICNETQGIVSIANYNCPGQIVITGEETAVAAAGEALKAAGARRVIPLKVSGPFHCELLKGAGEKLGQELEKVEIQSFTVPYVTNVTAQYVTGPEQVKELLVSQVSSSVRWQQCVEQMIDDGVDTFIEIGPGKTLTGFLKKINRNVKALHVEKTEDLDEVRKECL</sequence>
<dbReference type="RefSeq" id="WP_008704122.1">
    <property type="nucleotide sequence ID" value="NZ_CYZP01000003.1"/>
</dbReference>
<feature type="active site" evidence="5">
    <location>
        <position position="90"/>
    </location>
</feature>
<dbReference type="InterPro" id="IPR050858">
    <property type="entry name" value="Mal-CoA-ACP_Trans/PKS_FabD"/>
</dbReference>
<reference evidence="7 8" key="1">
    <citation type="submission" date="2015-09" db="EMBL/GenBank/DDBJ databases">
        <authorList>
            <consortium name="Pathogen Informatics"/>
        </authorList>
    </citation>
    <scope>NUCLEOTIDE SEQUENCE [LARGE SCALE GENOMIC DNA]</scope>
    <source>
        <strain evidence="7 8">2789STDY5834861</strain>
    </source>
</reference>
<comment type="catalytic activity">
    <reaction evidence="3 4">
        <text>holo-[ACP] + malonyl-CoA = malonyl-[ACP] + CoA</text>
        <dbReference type="Rhea" id="RHEA:41792"/>
        <dbReference type="Rhea" id="RHEA-COMP:9623"/>
        <dbReference type="Rhea" id="RHEA-COMP:9685"/>
        <dbReference type="ChEBI" id="CHEBI:57287"/>
        <dbReference type="ChEBI" id="CHEBI:57384"/>
        <dbReference type="ChEBI" id="CHEBI:64479"/>
        <dbReference type="ChEBI" id="CHEBI:78449"/>
        <dbReference type="EC" id="2.3.1.39"/>
    </reaction>
</comment>
<dbReference type="PIRSF" id="PIRSF000446">
    <property type="entry name" value="Mct"/>
    <property type="match status" value="1"/>
</dbReference>
<dbReference type="InterPro" id="IPR016036">
    <property type="entry name" value="Malonyl_transacylase_ACP-bd"/>
</dbReference>
<dbReference type="PANTHER" id="PTHR42681:SF1">
    <property type="entry name" value="MALONYL-COA-ACYL CARRIER PROTEIN TRANSACYLASE, MITOCHONDRIAL"/>
    <property type="match status" value="1"/>
</dbReference>
<organism evidence="7 8">
    <name type="scientific">Blautia obeum</name>
    <dbReference type="NCBI Taxonomy" id="40520"/>
    <lineage>
        <taxon>Bacteria</taxon>
        <taxon>Bacillati</taxon>
        <taxon>Bacillota</taxon>
        <taxon>Clostridia</taxon>
        <taxon>Lachnospirales</taxon>
        <taxon>Lachnospiraceae</taxon>
        <taxon>Blautia</taxon>
    </lineage>
</organism>
<dbReference type="EC" id="2.3.1.39" evidence="4"/>
<dbReference type="GO" id="GO:0004314">
    <property type="term" value="F:[acyl-carrier-protein] S-malonyltransferase activity"/>
    <property type="evidence" value="ECO:0007669"/>
    <property type="project" value="UniProtKB-EC"/>
</dbReference>
<keyword evidence="2 4" id="KW-0012">Acyltransferase</keyword>
<evidence type="ECO:0000313" key="8">
    <source>
        <dbReference type="Proteomes" id="UP000095645"/>
    </source>
</evidence>
<dbReference type="PANTHER" id="PTHR42681">
    <property type="entry name" value="MALONYL-COA-ACYL CARRIER PROTEIN TRANSACYLASE, MITOCHONDRIAL"/>
    <property type="match status" value="1"/>
</dbReference>
<dbReference type="Gene3D" id="3.30.70.250">
    <property type="entry name" value="Malonyl-CoA ACP transacylase, ACP-binding"/>
    <property type="match status" value="1"/>
</dbReference>
<feature type="active site" evidence="5">
    <location>
        <position position="196"/>
    </location>
</feature>
<evidence type="ECO:0000259" key="6">
    <source>
        <dbReference type="SMART" id="SM00827"/>
    </source>
</evidence>
<dbReference type="GO" id="GO:0005829">
    <property type="term" value="C:cytosol"/>
    <property type="evidence" value="ECO:0007669"/>
    <property type="project" value="TreeGrafter"/>
</dbReference>
<dbReference type="Pfam" id="PF00698">
    <property type="entry name" value="Acyl_transf_1"/>
    <property type="match status" value="1"/>
</dbReference>
<dbReference type="InterPro" id="IPR014043">
    <property type="entry name" value="Acyl_transferase_dom"/>
</dbReference>
<name>A0A173Y0T1_9FIRM</name>
<dbReference type="InterPro" id="IPR001227">
    <property type="entry name" value="Ac_transferase_dom_sf"/>
</dbReference>
<feature type="domain" description="Malonyl-CoA:ACP transacylase (MAT)" evidence="6">
    <location>
        <begin position="7"/>
        <end position="297"/>
    </location>
</feature>
<accession>A0A173Y0T1</accession>
<dbReference type="InterPro" id="IPR016035">
    <property type="entry name" value="Acyl_Trfase/lysoPLipase"/>
</dbReference>
<keyword evidence="1 4" id="KW-0808">Transferase</keyword>
<evidence type="ECO:0000256" key="5">
    <source>
        <dbReference type="PIRSR" id="PIRSR000446-1"/>
    </source>
</evidence>
<dbReference type="EMBL" id="CYZP01000003">
    <property type="protein sequence ID" value="CUN57263.1"/>
    <property type="molecule type" value="Genomic_DNA"/>
</dbReference>
<dbReference type="InterPro" id="IPR004410">
    <property type="entry name" value="Malonyl_CoA-ACP_transAc_FabD"/>
</dbReference>
<evidence type="ECO:0000256" key="2">
    <source>
        <dbReference type="ARBA" id="ARBA00023315"/>
    </source>
</evidence>
<gene>
    <name evidence="7" type="primary">fabD</name>
    <name evidence="7" type="ORF">ERS852476_00505</name>
</gene>
<evidence type="ECO:0000256" key="3">
    <source>
        <dbReference type="ARBA" id="ARBA00048462"/>
    </source>
</evidence>
<proteinExistence type="inferred from homology"/>
<protein>
    <recommendedName>
        <fullName evidence="4">Malonyl CoA-acyl carrier protein transacylase</fullName>
        <ecNumber evidence="4">2.3.1.39</ecNumber>
    </recommendedName>
</protein>
<dbReference type="FunFam" id="3.30.70.250:FF:000001">
    <property type="entry name" value="Malonyl CoA-acyl carrier protein transacylase"/>
    <property type="match status" value="1"/>
</dbReference>
<dbReference type="SMART" id="SM00827">
    <property type="entry name" value="PKS_AT"/>
    <property type="match status" value="1"/>
</dbReference>
<dbReference type="SUPFAM" id="SSF52151">
    <property type="entry name" value="FabD/lysophospholipase-like"/>
    <property type="match status" value="1"/>
</dbReference>
<dbReference type="Gene3D" id="3.40.366.10">
    <property type="entry name" value="Malonyl-Coenzyme A Acyl Carrier Protein, domain 2"/>
    <property type="match status" value="1"/>
</dbReference>
<dbReference type="AlphaFoldDB" id="A0A173Y0T1"/>
<evidence type="ECO:0000313" key="7">
    <source>
        <dbReference type="EMBL" id="CUN57263.1"/>
    </source>
</evidence>
<dbReference type="Proteomes" id="UP000095645">
    <property type="component" value="Unassembled WGS sequence"/>
</dbReference>